<dbReference type="InterPro" id="IPR002575">
    <property type="entry name" value="Aminoglycoside_PTrfase"/>
</dbReference>
<dbReference type="SUPFAM" id="SSF56112">
    <property type="entry name" value="Protein kinase-like (PK-like)"/>
    <property type="match status" value="1"/>
</dbReference>
<evidence type="ECO:0000259" key="1">
    <source>
        <dbReference type="Pfam" id="PF01636"/>
    </source>
</evidence>
<dbReference type="Pfam" id="PF01636">
    <property type="entry name" value="APH"/>
    <property type="match status" value="1"/>
</dbReference>
<protein>
    <recommendedName>
        <fullName evidence="1">Aminoglycoside phosphotransferase domain-containing protein</fullName>
    </recommendedName>
</protein>
<comment type="caution">
    <text evidence="2">The sequence shown here is derived from an EMBL/GenBank/DDBJ whole genome shotgun (WGS) entry which is preliminary data.</text>
</comment>
<dbReference type="EMBL" id="BNJG01000001">
    <property type="protein sequence ID" value="GHO53076.1"/>
    <property type="molecule type" value="Genomic_DNA"/>
</dbReference>
<sequence length="304" mass="34891">MSRLTIQQEIFSILGIKEPVLLGEGSESQAYEYTADKVVKIYKGPVERDNLDHLCSIYAWLSTHHLPFAVPEIYAIEQHEDTVYLIEKKLVGRPISTVYARLQTNERQRLLSNYLKAVRHLQGVTLPTQPYGSIFHAPGQSPVPYQSWRQFLRETAPLKLPQTQDDLRQEGIDVARLLETFLQDIENVPDTPEKNFVHGDYFFGNVLVDDKLKISAVLDVSWWSVVGDHLMDIAGAVMFLDLYEYVTPQEITSLTRQALALYGPEILTAIRVYGVYYSLLLSDCKLFDPAAYSWSIKRLREYMQ</sequence>
<accession>A0ABQ3UK16</accession>
<evidence type="ECO:0000313" key="2">
    <source>
        <dbReference type="EMBL" id="GHO53076.1"/>
    </source>
</evidence>
<dbReference type="Proteomes" id="UP000654345">
    <property type="component" value="Unassembled WGS sequence"/>
</dbReference>
<dbReference type="InterPro" id="IPR051678">
    <property type="entry name" value="AGP_Transferase"/>
</dbReference>
<evidence type="ECO:0000313" key="3">
    <source>
        <dbReference type="Proteomes" id="UP000654345"/>
    </source>
</evidence>
<organism evidence="2 3">
    <name type="scientific">Ktedonobacter robiniae</name>
    <dbReference type="NCBI Taxonomy" id="2778365"/>
    <lineage>
        <taxon>Bacteria</taxon>
        <taxon>Bacillati</taxon>
        <taxon>Chloroflexota</taxon>
        <taxon>Ktedonobacteria</taxon>
        <taxon>Ktedonobacterales</taxon>
        <taxon>Ktedonobacteraceae</taxon>
        <taxon>Ktedonobacter</taxon>
    </lineage>
</organism>
<dbReference type="InterPro" id="IPR011009">
    <property type="entry name" value="Kinase-like_dom_sf"/>
</dbReference>
<proteinExistence type="predicted"/>
<dbReference type="Gene3D" id="3.30.200.150">
    <property type="match status" value="1"/>
</dbReference>
<dbReference type="RefSeq" id="WP_201369925.1">
    <property type="nucleotide sequence ID" value="NZ_BNJG01000001.1"/>
</dbReference>
<reference evidence="2 3" key="1">
    <citation type="journal article" date="2021" name="Int. J. Syst. Evol. Microbiol.">
        <title>Reticulibacter mediterranei gen. nov., sp. nov., within the new family Reticulibacteraceae fam. nov., and Ktedonospora formicarum gen. nov., sp. nov., Ktedonobacter robiniae sp. nov., Dictyobacter formicarum sp. nov. and Dictyobacter arantiisoli sp. nov., belonging to the class Ktedonobacteria.</title>
        <authorList>
            <person name="Yabe S."/>
            <person name="Zheng Y."/>
            <person name="Wang C.M."/>
            <person name="Sakai Y."/>
            <person name="Abe K."/>
            <person name="Yokota A."/>
            <person name="Donadio S."/>
            <person name="Cavaletti L."/>
            <person name="Monciardini P."/>
        </authorList>
    </citation>
    <scope>NUCLEOTIDE SEQUENCE [LARGE SCALE GENOMIC DNA]</scope>
    <source>
        <strain evidence="2 3">SOSP1-30</strain>
    </source>
</reference>
<dbReference type="PANTHER" id="PTHR21310">
    <property type="entry name" value="AMINOGLYCOSIDE PHOSPHOTRANSFERASE-RELATED-RELATED"/>
    <property type="match status" value="1"/>
</dbReference>
<keyword evidence="3" id="KW-1185">Reference proteome</keyword>
<gene>
    <name evidence="2" type="ORF">KSB_15510</name>
</gene>
<name>A0ABQ3UK16_9CHLR</name>
<feature type="domain" description="Aminoglycoside phosphotransferase" evidence="1">
    <location>
        <begin position="22"/>
        <end position="237"/>
    </location>
</feature>
<dbReference type="Gene3D" id="3.90.1200.10">
    <property type="match status" value="1"/>
</dbReference>